<dbReference type="RefSeq" id="WP_001247797.1">
    <property type="nucleotide sequence ID" value="NZ_NCUE01000018.1"/>
</dbReference>
<proteinExistence type="predicted"/>
<organism evidence="1 2">
    <name type="scientific">Streptococcus oralis subsp. tigurinus</name>
    <dbReference type="NCBI Taxonomy" id="1077464"/>
    <lineage>
        <taxon>Bacteria</taxon>
        <taxon>Bacillati</taxon>
        <taxon>Bacillota</taxon>
        <taxon>Bacilli</taxon>
        <taxon>Lactobacillales</taxon>
        <taxon>Streptococcaceae</taxon>
        <taxon>Streptococcus</taxon>
    </lineage>
</organism>
<protein>
    <submittedName>
        <fullName evidence="1">Uncharacterized protein</fullName>
    </submittedName>
</protein>
<dbReference type="AlphaFoldDB" id="A0A1X1GAH8"/>
<name>A0A1X1GAH8_STROR</name>
<reference evidence="1 2" key="1">
    <citation type="journal article" date="2016" name="Eur. J. Clin. Microbiol. Infect. Dis.">
        <title>Whole genome sequencing as a tool for phylogenetic analysis of clinical strains of Mitis group streptococci.</title>
        <authorList>
            <person name="Rasmussen L.H."/>
            <person name="Dargis R."/>
            <person name="Hojholt K."/>
            <person name="Christensen J.J."/>
            <person name="Skovgaard O."/>
            <person name="Justesen U.S."/>
            <person name="Rosenvinge F.S."/>
            <person name="Moser C."/>
            <person name="Lukjancenko O."/>
            <person name="Rasmussen S."/>
            <person name="Nielsen X.C."/>
        </authorList>
    </citation>
    <scope>NUCLEOTIDE SEQUENCE [LARGE SCALE GENOMIC DNA]</scope>
    <source>
        <strain evidence="1 2">B_003802_10</strain>
    </source>
</reference>
<gene>
    <name evidence="1" type="ORF">B7727_06680</name>
</gene>
<dbReference type="EMBL" id="NCUE01000018">
    <property type="protein sequence ID" value="ORO43753.1"/>
    <property type="molecule type" value="Genomic_DNA"/>
</dbReference>
<accession>A0A1X1GAH8</accession>
<sequence length="60" mass="7029">MRPRKYPYSFKPNLMNILDSRFYTRLIVETEDGAKKIAEVTLDDVTSATGYVVRLRPNYD</sequence>
<comment type="caution">
    <text evidence="1">The sequence shown here is derived from an EMBL/GenBank/DDBJ whole genome shotgun (WGS) entry which is preliminary data.</text>
</comment>
<evidence type="ECO:0000313" key="1">
    <source>
        <dbReference type="EMBL" id="ORO43753.1"/>
    </source>
</evidence>
<dbReference type="Proteomes" id="UP000193958">
    <property type="component" value="Unassembled WGS sequence"/>
</dbReference>
<evidence type="ECO:0000313" key="2">
    <source>
        <dbReference type="Proteomes" id="UP000193958"/>
    </source>
</evidence>